<dbReference type="HOGENOM" id="CLU_2308637_0_0_1"/>
<dbReference type="OMA" id="LICNCAV"/>
<reference evidence="1" key="1">
    <citation type="submission" date="2017-08" db="EMBL/GenBank/DDBJ databases">
        <authorList>
            <person name="de Groot N.N."/>
        </authorList>
    </citation>
    <scope>NUCLEOTIDE SEQUENCE [LARGE SCALE GENOMIC DNA]</scope>
    <source>
        <strain evidence="1">PX439</strain>
    </source>
</reference>
<protein>
    <submittedName>
        <fullName evidence="1">Uncharacterized protein</fullName>
    </submittedName>
</protein>
<sequence length="100" mass="11521">MSDNSSNPQEEPEDDTAQEPEEDNDDDYCTACLDFLVERKNPPSCTHGYCIRCFYLLISRRDNCLICNCAVYDIDRVFKDLRSQVNIEANKTPYNRNGGQ</sequence>
<name>A0A261BA50_CAERE</name>
<dbReference type="KEGG" id="crq:GCK72_024819"/>
<dbReference type="CTD" id="9822457"/>
<gene>
    <name evidence="1" type="ORF">FL82_01420</name>
</gene>
<evidence type="ECO:0000313" key="2">
    <source>
        <dbReference type="Proteomes" id="UP000216624"/>
    </source>
</evidence>
<organism evidence="1 2">
    <name type="scientific">Caenorhabditis remanei</name>
    <name type="common">Caenorhabditis vulgaris</name>
    <dbReference type="NCBI Taxonomy" id="31234"/>
    <lineage>
        <taxon>Eukaryota</taxon>
        <taxon>Metazoa</taxon>
        <taxon>Ecdysozoa</taxon>
        <taxon>Nematoda</taxon>
        <taxon>Chromadorea</taxon>
        <taxon>Rhabditida</taxon>
        <taxon>Rhabditina</taxon>
        <taxon>Rhabditomorpha</taxon>
        <taxon>Rhabditoidea</taxon>
        <taxon>Rhabditidae</taxon>
        <taxon>Peloderinae</taxon>
        <taxon>Caenorhabditis</taxon>
    </lineage>
</organism>
<keyword evidence="2" id="KW-1185">Reference proteome</keyword>
<evidence type="ECO:0000313" key="1">
    <source>
        <dbReference type="EMBL" id="OZG07207.1"/>
    </source>
</evidence>
<proteinExistence type="predicted"/>
<dbReference type="eggNOG" id="ENOG502TJ0N">
    <property type="taxonomic scope" value="Eukaryota"/>
</dbReference>
<accession>A0A261BA50</accession>
<feature type="non-terminal residue" evidence="1">
    <location>
        <position position="1"/>
    </location>
</feature>
<dbReference type="Proteomes" id="UP000216624">
    <property type="component" value="Unassembled WGS sequence"/>
</dbReference>
<dbReference type="OrthoDB" id="5838770at2759"/>
<dbReference type="Gene3D" id="3.30.40.10">
    <property type="entry name" value="Zinc/RING finger domain, C3HC4 (zinc finger)"/>
    <property type="match status" value="1"/>
</dbReference>
<dbReference type="EMBL" id="NMWX01000001">
    <property type="protein sequence ID" value="OZG07207.1"/>
    <property type="molecule type" value="Genomic_DNA"/>
</dbReference>
<comment type="caution">
    <text evidence="1">The sequence shown here is derived from an EMBL/GenBank/DDBJ whole genome shotgun (WGS) entry which is preliminary data.</text>
</comment>
<dbReference type="InterPro" id="IPR013083">
    <property type="entry name" value="Znf_RING/FYVE/PHD"/>
</dbReference>
<dbReference type="SUPFAM" id="SSF57850">
    <property type="entry name" value="RING/U-box"/>
    <property type="match status" value="1"/>
</dbReference>